<evidence type="ECO:0000313" key="2">
    <source>
        <dbReference type="Proteomes" id="UP000051589"/>
    </source>
</evidence>
<organism evidence="1 2">
    <name type="scientific">Levilactobacillus senmaizukei DSM 21775 = NBRC 103853</name>
    <dbReference type="NCBI Taxonomy" id="1423803"/>
    <lineage>
        <taxon>Bacteria</taxon>
        <taxon>Bacillati</taxon>
        <taxon>Bacillota</taxon>
        <taxon>Bacilli</taxon>
        <taxon>Lactobacillales</taxon>
        <taxon>Lactobacillaceae</taxon>
        <taxon>Levilactobacillus</taxon>
    </lineage>
</organism>
<dbReference type="Proteomes" id="UP000051589">
    <property type="component" value="Unassembled WGS sequence"/>
</dbReference>
<accession>A0A0R2DHT5</accession>
<dbReference type="PATRIC" id="fig|1423803.3.peg.1289"/>
<gene>
    <name evidence="1" type="ORF">FD13_GL001263</name>
</gene>
<protein>
    <submittedName>
        <fullName evidence="1">Uncharacterized protein</fullName>
    </submittedName>
</protein>
<name>A0A0R2DHT5_9LACO</name>
<proteinExistence type="predicted"/>
<dbReference type="EMBL" id="AYZH01000003">
    <property type="protein sequence ID" value="KRN02947.1"/>
    <property type="molecule type" value="Genomic_DNA"/>
</dbReference>
<keyword evidence="2" id="KW-1185">Reference proteome</keyword>
<sequence>MAKFNFDLKDTEAVIKELVNDPRFDRFIATLLEIDWDCEWNLGLPIKLKLRVNKSAFNDSAEWKGRQVSINKDYATAIQQQALAA</sequence>
<reference evidence="1 2" key="1">
    <citation type="journal article" date="2015" name="Genome Announc.">
        <title>Expanding the biotechnology potential of lactobacilli through comparative genomics of 213 strains and associated genera.</title>
        <authorList>
            <person name="Sun Z."/>
            <person name="Harris H.M."/>
            <person name="McCann A."/>
            <person name="Guo C."/>
            <person name="Argimon S."/>
            <person name="Zhang W."/>
            <person name="Yang X."/>
            <person name="Jeffery I.B."/>
            <person name="Cooney J.C."/>
            <person name="Kagawa T.F."/>
            <person name="Liu W."/>
            <person name="Song Y."/>
            <person name="Salvetti E."/>
            <person name="Wrobel A."/>
            <person name="Rasinkangas P."/>
            <person name="Parkhill J."/>
            <person name="Rea M.C."/>
            <person name="O'Sullivan O."/>
            <person name="Ritari J."/>
            <person name="Douillard F.P."/>
            <person name="Paul Ross R."/>
            <person name="Yang R."/>
            <person name="Briner A.E."/>
            <person name="Felis G.E."/>
            <person name="de Vos W.M."/>
            <person name="Barrangou R."/>
            <person name="Klaenhammer T.R."/>
            <person name="Caufield P.W."/>
            <person name="Cui Y."/>
            <person name="Zhang H."/>
            <person name="O'Toole P.W."/>
        </authorList>
    </citation>
    <scope>NUCLEOTIDE SEQUENCE [LARGE SCALE GENOMIC DNA]</scope>
    <source>
        <strain evidence="1 2">DSM 21775</strain>
    </source>
</reference>
<dbReference type="AlphaFoldDB" id="A0A0R2DHT5"/>
<evidence type="ECO:0000313" key="1">
    <source>
        <dbReference type="EMBL" id="KRN02947.1"/>
    </source>
</evidence>
<dbReference type="RefSeq" id="WP_061775780.1">
    <property type="nucleotide sequence ID" value="NZ_AYZH01000003.1"/>
</dbReference>
<comment type="caution">
    <text evidence="1">The sequence shown here is derived from an EMBL/GenBank/DDBJ whole genome shotgun (WGS) entry which is preliminary data.</text>
</comment>